<reference evidence="10 11" key="1">
    <citation type="journal article" date="2016" name="Mol. Biol. Evol.">
        <title>Comparative Genomics of Early-Diverging Mushroom-Forming Fungi Provides Insights into the Origins of Lignocellulose Decay Capabilities.</title>
        <authorList>
            <person name="Nagy L.G."/>
            <person name="Riley R."/>
            <person name="Tritt A."/>
            <person name="Adam C."/>
            <person name="Daum C."/>
            <person name="Floudas D."/>
            <person name="Sun H."/>
            <person name="Yadav J.S."/>
            <person name="Pangilinan J."/>
            <person name="Larsson K.H."/>
            <person name="Matsuura K."/>
            <person name="Barry K."/>
            <person name="Labutti K."/>
            <person name="Kuo R."/>
            <person name="Ohm R.A."/>
            <person name="Bhattacharya S.S."/>
            <person name="Shirouzu T."/>
            <person name="Yoshinaga Y."/>
            <person name="Martin F.M."/>
            <person name="Grigoriev I.V."/>
            <person name="Hibbett D.S."/>
        </authorList>
    </citation>
    <scope>NUCLEOTIDE SEQUENCE [LARGE SCALE GENOMIC DNA]</scope>
    <source>
        <strain evidence="10 11">HHB9708</strain>
    </source>
</reference>
<evidence type="ECO:0000256" key="2">
    <source>
        <dbReference type="ARBA" id="ARBA00005179"/>
    </source>
</evidence>
<evidence type="ECO:0000313" key="11">
    <source>
        <dbReference type="Proteomes" id="UP000076722"/>
    </source>
</evidence>
<gene>
    <name evidence="10" type="ORF">SISNIDRAFT_516911</name>
</gene>
<evidence type="ECO:0000256" key="6">
    <source>
        <dbReference type="ARBA" id="ARBA00022989"/>
    </source>
</evidence>
<evidence type="ECO:0000256" key="7">
    <source>
        <dbReference type="ARBA" id="ARBA00023136"/>
    </source>
</evidence>
<name>A0A164SIK0_9AGAM</name>
<protein>
    <recommendedName>
        <fullName evidence="9">Wax synthase domain-containing protein</fullName>
    </recommendedName>
</protein>
<evidence type="ECO:0000256" key="3">
    <source>
        <dbReference type="ARBA" id="ARBA00007282"/>
    </source>
</evidence>
<evidence type="ECO:0000259" key="9">
    <source>
        <dbReference type="Pfam" id="PF13813"/>
    </source>
</evidence>
<dbReference type="OrthoDB" id="1077582at2759"/>
<evidence type="ECO:0000256" key="5">
    <source>
        <dbReference type="ARBA" id="ARBA00022692"/>
    </source>
</evidence>
<dbReference type="GO" id="GO:0016020">
    <property type="term" value="C:membrane"/>
    <property type="evidence" value="ECO:0007669"/>
    <property type="project" value="UniProtKB-SubCell"/>
</dbReference>
<dbReference type="InterPro" id="IPR032805">
    <property type="entry name" value="Wax_synthase_dom"/>
</dbReference>
<keyword evidence="4" id="KW-0808">Transferase</keyword>
<keyword evidence="6 8" id="KW-1133">Transmembrane helix</keyword>
<feature type="transmembrane region" description="Helical" evidence="8">
    <location>
        <begin position="209"/>
        <end position="235"/>
    </location>
</feature>
<dbReference type="AlphaFoldDB" id="A0A164SIK0"/>
<dbReference type="GO" id="GO:0008374">
    <property type="term" value="F:O-acyltransferase activity"/>
    <property type="evidence" value="ECO:0007669"/>
    <property type="project" value="InterPro"/>
</dbReference>
<dbReference type="EMBL" id="KV419415">
    <property type="protein sequence ID" value="KZS91517.1"/>
    <property type="molecule type" value="Genomic_DNA"/>
</dbReference>
<dbReference type="STRING" id="1314777.A0A164SIK0"/>
<evidence type="ECO:0000256" key="1">
    <source>
        <dbReference type="ARBA" id="ARBA00004141"/>
    </source>
</evidence>
<keyword evidence="5 8" id="KW-0812">Transmembrane</keyword>
<feature type="transmembrane region" description="Helical" evidence="8">
    <location>
        <begin position="293"/>
        <end position="312"/>
    </location>
</feature>
<feature type="transmembrane region" description="Helical" evidence="8">
    <location>
        <begin position="332"/>
        <end position="349"/>
    </location>
</feature>
<proteinExistence type="inferred from homology"/>
<comment type="subcellular location">
    <subcellularLocation>
        <location evidence="1">Membrane</location>
        <topology evidence="1">Multi-pass membrane protein</topology>
    </subcellularLocation>
</comment>
<accession>A0A164SIK0</accession>
<keyword evidence="11" id="KW-1185">Reference proteome</keyword>
<sequence>MSRPDYAVHFHVLPKSYLGFTLLFVSAATLPSKSPYAPFIRVFLTPPALYFFYDFGYGRYESPTHSVSLGLATVCLYGCMRVIETSLVGLWDVTPPFWIKDGVPQLLPDTTRGYMAYAFDLCTNLRGSSWFSGTHWDFIPPQFIKPPQDRRTFLISNFKWLLQQYLILDLIDTMDKARPWQTWAYQQTGDPLALQYPITSLPVLMQIPLAISVCTCTFLAITFPFTIFSLTAVSLGGDPGGWPPMFDRPFHSHSLSDFWSNRWHFIFRRVFHRLSFIPVSFMASRTSATFASIVKKLVTFFLSALLHVLIIHRLELFPHPYNPSHLFFDRSILLFFLSQPIALIAEYAVVKPFARAFGGRYHALIVRSWTWIALLWTGRYWSDVWIARGLWLPQERIVGVSLIRGLAYGAWFP</sequence>
<keyword evidence="7 8" id="KW-0472">Membrane</keyword>
<comment type="similarity">
    <text evidence="3">Belongs to the wax synthase family.</text>
</comment>
<dbReference type="GO" id="GO:0006629">
    <property type="term" value="P:lipid metabolic process"/>
    <property type="evidence" value="ECO:0007669"/>
    <property type="project" value="InterPro"/>
</dbReference>
<dbReference type="PANTHER" id="PTHR31595">
    <property type="entry name" value="LONG-CHAIN-ALCOHOL O-FATTY-ACYLTRANSFERASE 3-RELATED"/>
    <property type="match status" value="1"/>
</dbReference>
<feature type="domain" description="Wax synthase" evidence="9">
    <location>
        <begin position="242"/>
        <end position="313"/>
    </location>
</feature>
<evidence type="ECO:0000256" key="4">
    <source>
        <dbReference type="ARBA" id="ARBA00022679"/>
    </source>
</evidence>
<organism evidence="10 11">
    <name type="scientific">Sistotremastrum niveocremeum HHB9708</name>
    <dbReference type="NCBI Taxonomy" id="1314777"/>
    <lineage>
        <taxon>Eukaryota</taxon>
        <taxon>Fungi</taxon>
        <taxon>Dikarya</taxon>
        <taxon>Basidiomycota</taxon>
        <taxon>Agaricomycotina</taxon>
        <taxon>Agaricomycetes</taxon>
        <taxon>Sistotremastrales</taxon>
        <taxon>Sistotremastraceae</taxon>
        <taxon>Sertulicium</taxon>
        <taxon>Sertulicium niveocremeum</taxon>
    </lineage>
</organism>
<dbReference type="PANTHER" id="PTHR31595:SF57">
    <property type="entry name" value="OS04G0481900 PROTEIN"/>
    <property type="match status" value="1"/>
</dbReference>
<evidence type="ECO:0000256" key="8">
    <source>
        <dbReference type="SAM" id="Phobius"/>
    </source>
</evidence>
<dbReference type="InterPro" id="IPR044851">
    <property type="entry name" value="Wax_synthase"/>
</dbReference>
<dbReference type="Proteomes" id="UP000076722">
    <property type="component" value="Unassembled WGS sequence"/>
</dbReference>
<evidence type="ECO:0000313" key="10">
    <source>
        <dbReference type="EMBL" id="KZS91517.1"/>
    </source>
</evidence>
<comment type="pathway">
    <text evidence="2">Secondary metabolite biosynthesis.</text>
</comment>
<dbReference type="Pfam" id="PF13813">
    <property type="entry name" value="MBOAT_2"/>
    <property type="match status" value="1"/>
</dbReference>